<feature type="region of interest" description="Disordered" evidence="1">
    <location>
        <begin position="1"/>
        <end position="34"/>
    </location>
</feature>
<proteinExistence type="predicted"/>
<dbReference type="GeneID" id="39589506"/>
<feature type="compositionally biased region" description="Basic and acidic residues" evidence="1">
    <location>
        <begin position="303"/>
        <end position="321"/>
    </location>
</feature>
<feature type="compositionally biased region" description="Polar residues" evidence="1">
    <location>
        <begin position="7"/>
        <end position="19"/>
    </location>
</feature>
<evidence type="ECO:0000313" key="3">
    <source>
        <dbReference type="Proteomes" id="UP000279236"/>
    </source>
</evidence>
<dbReference type="AlphaFoldDB" id="A0A427Y6K0"/>
<sequence>MVDVRTGSVTPITPTSPTRSLSPESPPDSPSGRTYPVAVVTAANKQIRKTCKGDETVLGLDPDTLVSALSLTVPSDTSPVNVHVDFNPPVRADQVRATFKHGSNGWFLGFGKDHPRWPKVINPSTSITILARGVADPVSPSPLDTDADADADALAQLAATPVHWGITAYGPSGDRIDGQNHADTPLARLSHRSPGPFPMAWDLALAPHFPPSQPLPIAVIPAINGPEWVVGWGEVFFPPDADTTALAGVPWGVDLQVKVGIDGVKALVDDGAEPAETHEAAMEAAWGPPGGCGCGDDHCHDGGDEEAEHEHGHEDIRKEAEPEATVTTAPLEPIAKMAPAPLADNLISLKFTSSGRKYEHTTDAEELEEALTADEVVAKVHLKVGGPKPVEFDVVLDPPLPAEQVRFTYLKGPEGWMLAMGEPPTGAIANATKTVRLFAQGLAAPTLAVPASEAAKAELKKMGLGRVSIYDGAEGQGYVHAGPGSISASASGGFDPRDKGIDPLRAQLSRCAGSYPLAFDVVYAPPIAWEDNLLKTTTHTNSHQWSFLYGKDARDGPGAGAGEDKVGADWEWPIKIKVKVGARGVLSAAAEDQKRMKGGCCGHDHGEGHGHGHEHGHGHGHKHDHGNGHTHDHPPPPEDDDDEAPQLVPADEPVV</sequence>
<feature type="compositionally biased region" description="Basic and acidic residues" evidence="1">
    <location>
        <begin position="625"/>
        <end position="636"/>
    </location>
</feature>
<evidence type="ECO:0000313" key="2">
    <source>
        <dbReference type="EMBL" id="RSH86692.1"/>
    </source>
</evidence>
<feature type="region of interest" description="Disordered" evidence="1">
    <location>
        <begin position="592"/>
        <end position="655"/>
    </location>
</feature>
<reference evidence="2 3" key="1">
    <citation type="submission" date="2018-11" db="EMBL/GenBank/DDBJ databases">
        <title>Genome sequence of Apiotrichum porosum DSM 27194.</title>
        <authorList>
            <person name="Aliyu H."/>
            <person name="Gorte O."/>
            <person name="Ochsenreither K."/>
        </authorList>
    </citation>
    <scope>NUCLEOTIDE SEQUENCE [LARGE SCALE GENOMIC DNA]</scope>
    <source>
        <strain evidence="2 3">DSM 27194</strain>
    </source>
</reference>
<organism evidence="2 3">
    <name type="scientific">Apiotrichum porosum</name>
    <dbReference type="NCBI Taxonomy" id="105984"/>
    <lineage>
        <taxon>Eukaryota</taxon>
        <taxon>Fungi</taxon>
        <taxon>Dikarya</taxon>
        <taxon>Basidiomycota</taxon>
        <taxon>Agaricomycotina</taxon>
        <taxon>Tremellomycetes</taxon>
        <taxon>Trichosporonales</taxon>
        <taxon>Trichosporonaceae</taxon>
        <taxon>Apiotrichum</taxon>
    </lineage>
</organism>
<dbReference type="EMBL" id="RSCE01000002">
    <property type="protein sequence ID" value="RSH86692.1"/>
    <property type="molecule type" value="Genomic_DNA"/>
</dbReference>
<feature type="compositionally biased region" description="Basic and acidic residues" evidence="1">
    <location>
        <begin position="602"/>
        <end position="617"/>
    </location>
</feature>
<feature type="region of interest" description="Disordered" evidence="1">
    <location>
        <begin position="303"/>
        <end position="324"/>
    </location>
</feature>
<evidence type="ECO:0000256" key="1">
    <source>
        <dbReference type="SAM" id="MobiDB-lite"/>
    </source>
</evidence>
<accession>A0A427Y6K0</accession>
<dbReference type="Proteomes" id="UP000279236">
    <property type="component" value="Unassembled WGS sequence"/>
</dbReference>
<gene>
    <name evidence="2" type="ORF">EHS24_004963</name>
</gene>
<dbReference type="RefSeq" id="XP_028479477.1">
    <property type="nucleotide sequence ID" value="XM_028620505.1"/>
</dbReference>
<name>A0A427Y6K0_9TREE</name>
<keyword evidence="3" id="KW-1185">Reference proteome</keyword>
<comment type="caution">
    <text evidence="2">The sequence shown here is derived from an EMBL/GenBank/DDBJ whole genome shotgun (WGS) entry which is preliminary data.</text>
</comment>
<protein>
    <submittedName>
        <fullName evidence="2">Uncharacterized protein</fullName>
    </submittedName>
</protein>